<accession>A0A7G6AF29</accession>
<name>A0A7G6AF29_ACIBA</name>
<dbReference type="EMBL" id="PHJU02000049">
    <property type="protein sequence ID" value="PQL79131.1"/>
    <property type="molecule type" value="Genomic_DNA"/>
</dbReference>
<dbReference type="EMBL" id="PHJU02000001">
    <property type="protein sequence ID" value="PQL85649.1"/>
    <property type="molecule type" value="Genomic_DNA"/>
</dbReference>
<dbReference type="GO" id="GO:0006402">
    <property type="term" value="P:mRNA catabolic process"/>
    <property type="evidence" value="ECO:0007669"/>
    <property type="project" value="TreeGrafter"/>
</dbReference>
<comment type="caution">
    <text evidence="4">The sequence shown here is derived from an EMBL/GenBank/DDBJ whole genome shotgun (WGS) entry which is preliminary data.</text>
</comment>
<dbReference type="InterPro" id="IPR004386">
    <property type="entry name" value="Toxin_YafQ-like"/>
</dbReference>
<geneLocation type="plasmid" evidence="5">
    <name>p3zq8</name>
</geneLocation>
<dbReference type="AlphaFoldDB" id="A0A7G6AF29"/>
<dbReference type="PANTHER" id="PTHR40588:SF1">
    <property type="entry name" value="MRNA INTERFERASE TOXIN YAFQ"/>
    <property type="match status" value="1"/>
</dbReference>
<evidence type="ECO:0000313" key="3">
    <source>
        <dbReference type="EMBL" id="PQL79131.1"/>
    </source>
</evidence>
<keyword evidence="4" id="KW-0614">Plasmid</keyword>
<gene>
    <name evidence="4" type="ORF">CV954_000030</name>
    <name evidence="3" type="ORF">CV954_020225</name>
</gene>
<dbReference type="Gene3D" id="3.30.2310.20">
    <property type="entry name" value="RelE-like"/>
    <property type="match status" value="1"/>
</dbReference>
<reference evidence="5" key="1">
    <citation type="submission" date="2017-11" db="EMBL/GenBank/DDBJ databases">
        <title>Acinetobacter baumanii whole genome sequence.</title>
        <authorList>
            <person name="Qasim Z.J."/>
        </authorList>
    </citation>
    <scope>NUCLEOTIDE SEQUENCE [LARGE SCALE GENOMIC DNA]</scope>
    <source>
        <strain evidence="3 5">ZQ8</strain>
        <plasmid evidence="5">p3zq8</plasmid>
    </source>
</reference>
<dbReference type="RefSeq" id="WP_000176412.1">
    <property type="nucleotide sequence ID" value="NZ_BBTD01000076.1"/>
</dbReference>
<feature type="active site" description="Proton donor" evidence="2">
    <location>
        <position position="91"/>
    </location>
</feature>
<dbReference type="InterPro" id="IPR007712">
    <property type="entry name" value="RelE/ParE_toxin"/>
</dbReference>
<dbReference type="InterPro" id="IPR035093">
    <property type="entry name" value="RelE/ParE_toxin_dom_sf"/>
</dbReference>
<organism evidence="4 5">
    <name type="scientific">Acinetobacter baumannii</name>
    <dbReference type="NCBI Taxonomy" id="470"/>
    <lineage>
        <taxon>Bacteria</taxon>
        <taxon>Pseudomonadati</taxon>
        <taxon>Pseudomonadota</taxon>
        <taxon>Gammaproteobacteria</taxon>
        <taxon>Moraxellales</taxon>
        <taxon>Moraxellaceae</taxon>
        <taxon>Acinetobacter</taxon>
        <taxon>Acinetobacter calcoaceticus/baumannii complex</taxon>
    </lineage>
</organism>
<dbReference type="PANTHER" id="PTHR40588">
    <property type="entry name" value="MRNA INTERFERASE TOXIN YAFQ"/>
    <property type="match status" value="1"/>
</dbReference>
<dbReference type="GO" id="GO:0006415">
    <property type="term" value="P:translational termination"/>
    <property type="evidence" value="ECO:0007669"/>
    <property type="project" value="TreeGrafter"/>
</dbReference>
<geneLocation type="plasmid" evidence="4">
    <name>p3ZQ8</name>
</geneLocation>
<dbReference type="PIRSF" id="PIRSF006156">
    <property type="entry name" value="YafQ"/>
    <property type="match status" value="1"/>
</dbReference>
<reference evidence="4" key="2">
    <citation type="submission" date="2018-02" db="EMBL/GenBank/DDBJ databases">
        <title>Acinetobacter baumanii whole genome sequence.</title>
        <authorList>
            <person name="Qasim Z.J."/>
        </authorList>
    </citation>
    <scope>NUCLEOTIDE SEQUENCE</scope>
    <source>
        <strain evidence="4">ZQ8</strain>
        <plasmid evidence="4">p3ZQ8</plasmid>
    </source>
</reference>
<dbReference type="SUPFAM" id="SSF143011">
    <property type="entry name" value="RelE-like"/>
    <property type="match status" value="1"/>
</dbReference>
<proteinExistence type="predicted"/>
<protein>
    <submittedName>
        <fullName evidence="4">Type II toxin-antitoxin system YafQ family toxin</fullName>
    </submittedName>
</protein>
<evidence type="ECO:0000256" key="2">
    <source>
        <dbReference type="PIRSR" id="PIRSR006156-1"/>
    </source>
</evidence>
<keyword evidence="1" id="KW-1277">Toxin-antitoxin system</keyword>
<evidence type="ECO:0000313" key="4">
    <source>
        <dbReference type="EMBL" id="PQL85649.1"/>
    </source>
</evidence>
<evidence type="ECO:0000313" key="5">
    <source>
        <dbReference type="Proteomes" id="UP000233757"/>
    </source>
</evidence>
<dbReference type="NCBIfam" id="TIGR02385">
    <property type="entry name" value="RelE_StbE"/>
    <property type="match status" value="1"/>
</dbReference>
<dbReference type="Proteomes" id="UP000233757">
    <property type="component" value="Plasmid p3ZQ8"/>
</dbReference>
<sequence length="96" mass="11187">MTLTIRYKKQFKKDFKRVSSNPKLKKGLLILKDLIDEHLVKTGTVPDEYLPHPLIGEWKPHMECHILPDLLLIWDVDEDNNELILARIGSHSELFG</sequence>
<dbReference type="Pfam" id="PF15738">
    <property type="entry name" value="YafQ_toxin"/>
    <property type="match status" value="1"/>
</dbReference>
<evidence type="ECO:0000256" key="1">
    <source>
        <dbReference type="ARBA" id="ARBA00022649"/>
    </source>
</evidence>
<dbReference type="GO" id="GO:0004521">
    <property type="term" value="F:RNA endonuclease activity"/>
    <property type="evidence" value="ECO:0007669"/>
    <property type="project" value="TreeGrafter"/>
</dbReference>